<keyword evidence="2 4" id="KW-0611">Plant defense</keyword>
<evidence type="ECO:0000313" key="6">
    <source>
        <dbReference type="EMBL" id="CAK7333263.1"/>
    </source>
</evidence>
<dbReference type="GO" id="GO:0005634">
    <property type="term" value="C:nucleus"/>
    <property type="evidence" value="ECO:0007669"/>
    <property type="project" value="TreeGrafter"/>
</dbReference>
<evidence type="ECO:0000313" key="7">
    <source>
        <dbReference type="Proteomes" id="UP001314170"/>
    </source>
</evidence>
<dbReference type="PROSITE" id="PS00451">
    <property type="entry name" value="PATHOGENESIS_BETVI"/>
    <property type="match status" value="1"/>
</dbReference>
<keyword evidence="7" id="KW-1185">Reference proteome</keyword>
<evidence type="ECO:0000256" key="2">
    <source>
        <dbReference type="ARBA" id="ARBA00022821"/>
    </source>
</evidence>
<dbReference type="PRINTS" id="PR00634">
    <property type="entry name" value="BETALLERGEN"/>
</dbReference>
<dbReference type="GO" id="GO:0009738">
    <property type="term" value="P:abscisic acid-activated signaling pathway"/>
    <property type="evidence" value="ECO:0007669"/>
    <property type="project" value="InterPro"/>
</dbReference>
<keyword evidence="3 4" id="KW-0568">Pathogenesis-related protein</keyword>
<proteinExistence type="inferred from homology"/>
<dbReference type="Proteomes" id="UP001314170">
    <property type="component" value="Unassembled WGS sequence"/>
</dbReference>
<dbReference type="GO" id="GO:0006952">
    <property type="term" value="P:defense response"/>
    <property type="evidence" value="ECO:0007669"/>
    <property type="project" value="UniProtKB-KW"/>
</dbReference>
<feature type="domain" description="Bet v I/Major latex protein" evidence="5">
    <location>
        <begin position="9"/>
        <end position="97"/>
    </location>
</feature>
<dbReference type="AlphaFoldDB" id="A0AAV1RCD8"/>
<evidence type="ECO:0000256" key="1">
    <source>
        <dbReference type="ARBA" id="ARBA00009744"/>
    </source>
</evidence>
<dbReference type="GO" id="GO:0004864">
    <property type="term" value="F:protein phosphatase inhibitor activity"/>
    <property type="evidence" value="ECO:0007669"/>
    <property type="project" value="InterPro"/>
</dbReference>
<dbReference type="InterPro" id="IPR000916">
    <property type="entry name" value="Bet_v_I/MLP"/>
</dbReference>
<comment type="caution">
    <text evidence="6">The sequence shown here is derived from an EMBL/GenBank/DDBJ whole genome shotgun (WGS) entry which is preliminary data.</text>
</comment>
<dbReference type="InterPro" id="IPR050279">
    <property type="entry name" value="Plant_def-hormone_signal"/>
</dbReference>
<organism evidence="6 7">
    <name type="scientific">Dovyalis caffra</name>
    <dbReference type="NCBI Taxonomy" id="77055"/>
    <lineage>
        <taxon>Eukaryota</taxon>
        <taxon>Viridiplantae</taxon>
        <taxon>Streptophyta</taxon>
        <taxon>Embryophyta</taxon>
        <taxon>Tracheophyta</taxon>
        <taxon>Spermatophyta</taxon>
        <taxon>Magnoliopsida</taxon>
        <taxon>eudicotyledons</taxon>
        <taxon>Gunneridae</taxon>
        <taxon>Pentapetalae</taxon>
        <taxon>rosids</taxon>
        <taxon>fabids</taxon>
        <taxon>Malpighiales</taxon>
        <taxon>Salicaceae</taxon>
        <taxon>Flacourtieae</taxon>
        <taxon>Dovyalis</taxon>
    </lineage>
</organism>
<dbReference type="PANTHER" id="PTHR31213:SF17">
    <property type="entry name" value="MAJOR ALLERGEN PRU AR 1-LIKE"/>
    <property type="match status" value="1"/>
</dbReference>
<gene>
    <name evidence="6" type="ORF">DCAF_LOCUS9399</name>
</gene>
<dbReference type="FunFam" id="3.30.530.20:FF:000007">
    <property type="entry name" value="Major pollen allergen Bet v 1-A"/>
    <property type="match status" value="1"/>
</dbReference>
<comment type="similarity">
    <text evidence="1 4">Belongs to the BetVI family.</text>
</comment>
<dbReference type="EMBL" id="CAWUPB010000913">
    <property type="protein sequence ID" value="CAK7333263.1"/>
    <property type="molecule type" value="Genomic_DNA"/>
</dbReference>
<dbReference type="InterPro" id="IPR024949">
    <property type="entry name" value="Bet_v_I_allergen"/>
</dbReference>
<dbReference type="PANTHER" id="PTHR31213">
    <property type="entry name" value="OS08G0374000 PROTEIN-RELATED"/>
    <property type="match status" value="1"/>
</dbReference>
<evidence type="ECO:0000256" key="3">
    <source>
        <dbReference type="ARBA" id="ARBA00023265"/>
    </source>
</evidence>
<dbReference type="GO" id="GO:0005737">
    <property type="term" value="C:cytoplasm"/>
    <property type="evidence" value="ECO:0007669"/>
    <property type="project" value="TreeGrafter"/>
</dbReference>
<dbReference type="Pfam" id="PF00407">
    <property type="entry name" value="Bet_v_1"/>
    <property type="match status" value="1"/>
</dbReference>
<dbReference type="InterPro" id="IPR023393">
    <property type="entry name" value="START-like_dom_sf"/>
</dbReference>
<evidence type="ECO:0000259" key="5">
    <source>
        <dbReference type="Pfam" id="PF00407"/>
    </source>
</evidence>
<accession>A0AAV1RCD8</accession>
<dbReference type="SUPFAM" id="SSF55961">
    <property type="entry name" value="Bet v1-like"/>
    <property type="match status" value="1"/>
</dbReference>
<protein>
    <recommendedName>
        <fullName evidence="5">Bet v I/Major latex protein domain-containing protein</fullName>
    </recommendedName>
</protein>
<dbReference type="GO" id="GO:0038023">
    <property type="term" value="F:signaling receptor activity"/>
    <property type="evidence" value="ECO:0007669"/>
    <property type="project" value="InterPro"/>
</dbReference>
<dbReference type="Gene3D" id="3.30.530.20">
    <property type="match status" value="1"/>
</dbReference>
<sequence length="103" mass="11501">MPQILFLRKYVKHRIDALDKDKMTHSYTTIEGVVLLDKIESIAYDIKFEATADGGCKGTIVSKYFPNAGAEIKEEEIKEGKEKAAALFKTVEAYLVANPQAYA</sequence>
<evidence type="ECO:0000256" key="4">
    <source>
        <dbReference type="RuleBase" id="RU000409"/>
    </source>
</evidence>
<name>A0AAV1RCD8_9ROSI</name>
<reference evidence="6 7" key="1">
    <citation type="submission" date="2024-01" db="EMBL/GenBank/DDBJ databases">
        <authorList>
            <person name="Waweru B."/>
        </authorList>
    </citation>
    <scope>NUCLEOTIDE SEQUENCE [LARGE SCALE GENOMIC DNA]</scope>
</reference>
<dbReference type="GO" id="GO:0010427">
    <property type="term" value="F:abscisic acid binding"/>
    <property type="evidence" value="ECO:0007669"/>
    <property type="project" value="InterPro"/>
</dbReference>